<accession>A0A9W6DDB4</accession>
<evidence type="ECO:0000313" key="1">
    <source>
        <dbReference type="EMBL" id="GKX28531.1"/>
    </source>
</evidence>
<gene>
    <name evidence="1" type="ORF">SH1V18_10110</name>
</gene>
<name>A0A9W6DDB4_9FIRM</name>
<protein>
    <submittedName>
        <fullName evidence="1">Uncharacterized protein</fullName>
    </submittedName>
</protein>
<evidence type="ECO:0000313" key="2">
    <source>
        <dbReference type="Proteomes" id="UP001144256"/>
    </source>
</evidence>
<keyword evidence="2" id="KW-1185">Reference proteome</keyword>
<sequence>MKKFKKSNCALYSIASFFMFLSLFPINRASFFLFGEVPCPKCLQR</sequence>
<proteinExistence type="predicted"/>
<dbReference type="Proteomes" id="UP001144256">
    <property type="component" value="Unassembled WGS sequence"/>
</dbReference>
<dbReference type="RefSeq" id="WP_281812890.1">
    <property type="nucleotide sequence ID" value="NZ_BRLB01000001.1"/>
</dbReference>
<dbReference type="EMBL" id="BRLB01000001">
    <property type="protein sequence ID" value="GKX28531.1"/>
    <property type="molecule type" value="Genomic_DNA"/>
</dbReference>
<organism evidence="1 2">
    <name type="scientific">Vallitalea longa</name>
    <dbReference type="NCBI Taxonomy" id="2936439"/>
    <lineage>
        <taxon>Bacteria</taxon>
        <taxon>Bacillati</taxon>
        <taxon>Bacillota</taxon>
        <taxon>Clostridia</taxon>
        <taxon>Lachnospirales</taxon>
        <taxon>Vallitaleaceae</taxon>
        <taxon>Vallitalea</taxon>
    </lineage>
</organism>
<dbReference type="AlphaFoldDB" id="A0A9W6DDB4"/>
<reference evidence="1" key="1">
    <citation type="submission" date="2022-06" db="EMBL/GenBank/DDBJ databases">
        <title>Vallitalea longa sp. nov., an anaerobic bacterium isolated from marine sediment.</title>
        <authorList>
            <person name="Hirano S."/>
            <person name="Terahara T."/>
            <person name="Mori K."/>
            <person name="Hamada M."/>
            <person name="Matsumoto R."/>
            <person name="Kobayashi T."/>
        </authorList>
    </citation>
    <scope>NUCLEOTIDE SEQUENCE</scope>
    <source>
        <strain evidence="1">SH18-1</strain>
    </source>
</reference>
<comment type="caution">
    <text evidence="1">The sequence shown here is derived from an EMBL/GenBank/DDBJ whole genome shotgun (WGS) entry which is preliminary data.</text>
</comment>